<organism evidence="8 9">
    <name type="scientific">Morella rubra</name>
    <name type="common">Chinese bayberry</name>
    <dbReference type="NCBI Taxonomy" id="262757"/>
    <lineage>
        <taxon>Eukaryota</taxon>
        <taxon>Viridiplantae</taxon>
        <taxon>Streptophyta</taxon>
        <taxon>Embryophyta</taxon>
        <taxon>Tracheophyta</taxon>
        <taxon>Spermatophyta</taxon>
        <taxon>Magnoliopsida</taxon>
        <taxon>eudicotyledons</taxon>
        <taxon>Gunneridae</taxon>
        <taxon>Pentapetalae</taxon>
        <taxon>rosids</taxon>
        <taxon>fabids</taxon>
        <taxon>Fagales</taxon>
        <taxon>Myricaceae</taxon>
        <taxon>Morella</taxon>
    </lineage>
</organism>
<dbReference type="Proteomes" id="UP000516437">
    <property type="component" value="Chromosome 5"/>
</dbReference>
<comment type="caution">
    <text evidence="8">The sequence shown here is derived from an EMBL/GenBank/DDBJ whole genome shotgun (WGS) entry which is preliminary data.</text>
</comment>
<dbReference type="InterPro" id="IPR010666">
    <property type="entry name" value="Znf_GRF"/>
</dbReference>
<evidence type="ECO:0000256" key="4">
    <source>
        <dbReference type="PROSITE-ProRule" id="PRU01343"/>
    </source>
</evidence>
<dbReference type="PANTHER" id="PTHR33248">
    <property type="entry name" value="ZINC ION-BINDING PROTEIN"/>
    <property type="match status" value="1"/>
</dbReference>
<evidence type="ECO:0000313" key="9">
    <source>
        <dbReference type="Proteomes" id="UP000516437"/>
    </source>
</evidence>
<keyword evidence="5" id="KW-0175">Coiled coil</keyword>
<accession>A0A6A1VH56</accession>
<dbReference type="EMBL" id="RXIC02000023">
    <property type="protein sequence ID" value="KAB1212202.1"/>
    <property type="molecule type" value="Genomic_DNA"/>
</dbReference>
<sequence>MSSSNSGWSSSVTESGANSSGPQCYCGVTTYMKTSYTEHNFGRRFYSCPNYKIKRTCGFFAWVDPPMCDYGKRVLKRMRDMQKRLNFDMNEVQILKEEVEKHKEEVQKHRVHEKKYKEEVEKHRKQVKEYKLLWQ</sequence>
<name>A0A6A1VH56_9ROSI</name>
<dbReference type="PROSITE" id="PS51999">
    <property type="entry name" value="ZF_GRF"/>
    <property type="match status" value="1"/>
</dbReference>
<keyword evidence="2 4" id="KW-0863">Zinc-finger</keyword>
<keyword evidence="3" id="KW-0862">Zinc</keyword>
<evidence type="ECO:0000256" key="2">
    <source>
        <dbReference type="ARBA" id="ARBA00022771"/>
    </source>
</evidence>
<dbReference type="Pfam" id="PF06839">
    <property type="entry name" value="Zn_ribbon_GRF"/>
    <property type="match status" value="1"/>
</dbReference>
<evidence type="ECO:0000256" key="6">
    <source>
        <dbReference type="SAM" id="MobiDB-lite"/>
    </source>
</evidence>
<evidence type="ECO:0000259" key="7">
    <source>
        <dbReference type="PROSITE" id="PS51999"/>
    </source>
</evidence>
<feature type="compositionally biased region" description="Low complexity" evidence="6">
    <location>
        <begin position="1"/>
        <end position="15"/>
    </location>
</feature>
<gene>
    <name evidence="8" type="ORF">CJ030_MR5G000203</name>
</gene>
<evidence type="ECO:0000256" key="1">
    <source>
        <dbReference type="ARBA" id="ARBA00022723"/>
    </source>
</evidence>
<dbReference type="AlphaFoldDB" id="A0A6A1VH56"/>
<evidence type="ECO:0000256" key="3">
    <source>
        <dbReference type="ARBA" id="ARBA00022833"/>
    </source>
</evidence>
<evidence type="ECO:0000256" key="5">
    <source>
        <dbReference type="SAM" id="Coils"/>
    </source>
</evidence>
<evidence type="ECO:0000313" key="8">
    <source>
        <dbReference type="EMBL" id="KAB1212202.1"/>
    </source>
</evidence>
<feature type="region of interest" description="Disordered" evidence="6">
    <location>
        <begin position="1"/>
        <end position="20"/>
    </location>
</feature>
<keyword evidence="9" id="KW-1185">Reference proteome</keyword>
<dbReference type="OrthoDB" id="2822301at2759"/>
<keyword evidence="1" id="KW-0479">Metal-binding</keyword>
<reference evidence="8 9" key="1">
    <citation type="journal article" date="2019" name="Plant Biotechnol. J.">
        <title>The red bayberry genome and genetic basis of sex determination.</title>
        <authorList>
            <person name="Jia H.M."/>
            <person name="Jia H.J."/>
            <person name="Cai Q.L."/>
            <person name="Wang Y."/>
            <person name="Zhao H.B."/>
            <person name="Yang W.F."/>
            <person name="Wang G.Y."/>
            <person name="Li Y.H."/>
            <person name="Zhan D.L."/>
            <person name="Shen Y.T."/>
            <person name="Niu Q.F."/>
            <person name="Chang L."/>
            <person name="Qiu J."/>
            <person name="Zhao L."/>
            <person name="Xie H.B."/>
            <person name="Fu W.Y."/>
            <person name="Jin J."/>
            <person name="Li X.W."/>
            <person name="Jiao Y."/>
            <person name="Zhou C.C."/>
            <person name="Tu T."/>
            <person name="Chai C.Y."/>
            <person name="Gao J.L."/>
            <person name="Fan L.J."/>
            <person name="van de Weg E."/>
            <person name="Wang J.Y."/>
            <person name="Gao Z.S."/>
        </authorList>
    </citation>
    <scope>NUCLEOTIDE SEQUENCE [LARGE SCALE GENOMIC DNA]</scope>
    <source>
        <tissue evidence="8">Leaves</tissue>
    </source>
</reference>
<feature type="coiled-coil region" evidence="5">
    <location>
        <begin position="78"/>
        <end position="133"/>
    </location>
</feature>
<proteinExistence type="predicted"/>
<dbReference type="GO" id="GO:0008270">
    <property type="term" value="F:zinc ion binding"/>
    <property type="evidence" value="ECO:0007669"/>
    <property type="project" value="UniProtKB-KW"/>
</dbReference>
<protein>
    <recommendedName>
        <fullName evidence="7">GRF-type domain-containing protein</fullName>
    </recommendedName>
</protein>
<feature type="domain" description="GRF-type" evidence="7">
    <location>
        <begin position="24"/>
        <end position="66"/>
    </location>
</feature>